<sequence length="61" mass="6814">PDKEFIVAVMNTVILAMALHYPPEKLHLYLSDDGGSPLTLHGMRKRTISRDGGCRFARGME</sequence>
<name>A0ABD3KR18_EUCGL</name>
<dbReference type="EMBL" id="JBJKBG010000005">
    <property type="protein sequence ID" value="KAL3738255.1"/>
    <property type="molecule type" value="Genomic_DNA"/>
</dbReference>
<dbReference type="PANTHER" id="PTHR13301">
    <property type="entry name" value="X-BOX TRANSCRIPTION FACTOR-RELATED"/>
    <property type="match status" value="1"/>
</dbReference>
<organism evidence="1 2">
    <name type="scientific">Eucalyptus globulus</name>
    <name type="common">Tasmanian blue gum</name>
    <dbReference type="NCBI Taxonomy" id="34317"/>
    <lineage>
        <taxon>Eukaryota</taxon>
        <taxon>Viridiplantae</taxon>
        <taxon>Streptophyta</taxon>
        <taxon>Embryophyta</taxon>
        <taxon>Tracheophyta</taxon>
        <taxon>Spermatophyta</taxon>
        <taxon>Magnoliopsida</taxon>
        <taxon>eudicotyledons</taxon>
        <taxon>Gunneridae</taxon>
        <taxon>Pentapetalae</taxon>
        <taxon>rosids</taxon>
        <taxon>malvids</taxon>
        <taxon>Myrtales</taxon>
        <taxon>Myrtaceae</taxon>
        <taxon>Myrtoideae</taxon>
        <taxon>Eucalypteae</taxon>
        <taxon>Eucalyptus</taxon>
    </lineage>
</organism>
<comment type="caution">
    <text evidence="1">The sequence shown here is derived from an EMBL/GenBank/DDBJ whole genome shotgun (WGS) entry which is preliminary data.</text>
</comment>
<evidence type="ECO:0000313" key="2">
    <source>
        <dbReference type="Proteomes" id="UP001634007"/>
    </source>
</evidence>
<protein>
    <submittedName>
        <fullName evidence="1">Uncharacterized protein</fullName>
    </submittedName>
</protein>
<accession>A0ABD3KR18</accession>
<feature type="non-terminal residue" evidence="1">
    <location>
        <position position="1"/>
    </location>
</feature>
<dbReference type="AlphaFoldDB" id="A0ABD3KR18"/>
<gene>
    <name evidence="1" type="ORF">ACJRO7_019736</name>
</gene>
<keyword evidence="2" id="KW-1185">Reference proteome</keyword>
<evidence type="ECO:0000313" key="1">
    <source>
        <dbReference type="EMBL" id="KAL3738255.1"/>
    </source>
</evidence>
<reference evidence="1 2" key="1">
    <citation type="submission" date="2024-11" db="EMBL/GenBank/DDBJ databases">
        <title>Chromosome-level genome assembly of Eucalyptus globulus Labill. provides insights into its genome evolution.</title>
        <authorList>
            <person name="Li X."/>
        </authorList>
    </citation>
    <scope>NUCLEOTIDE SEQUENCE [LARGE SCALE GENOMIC DNA]</scope>
    <source>
        <strain evidence="1">CL2024</strain>
        <tissue evidence="1">Fresh tender leaves</tissue>
    </source>
</reference>
<proteinExistence type="predicted"/>
<dbReference type="Proteomes" id="UP001634007">
    <property type="component" value="Unassembled WGS sequence"/>
</dbReference>